<protein>
    <submittedName>
        <fullName evidence="2">Uncharacterized protein</fullName>
    </submittedName>
</protein>
<proteinExistence type="predicted"/>
<accession>A0AAI9SVZ0</accession>
<evidence type="ECO:0000313" key="3">
    <source>
        <dbReference type="Proteomes" id="UP001202479"/>
    </source>
</evidence>
<dbReference type="RefSeq" id="XP_049179272.1">
    <property type="nucleotide sequence ID" value="XM_049325039.1"/>
</dbReference>
<feature type="chain" id="PRO_5042606450" evidence="1">
    <location>
        <begin position="21"/>
        <end position="194"/>
    </location>
</feature>
<dbReference type="Proteomes" id="UP001202479">
    <property type="component" value="Unassembled WGS sequence"/>
</dbReference>
<name>A0AAI9SVZ0_9ASCO</name>
<evidence type="ECO:0000256" key="1">
    <source>
        <dbReference type="SAM" id="SignalP"/>
    </source>
</evidence>
<keyword evidence="1" id="KW-0732">Signal</keyword>
<dbReference type="GeneID" id="73381297"/>
<comment type="caution">
    <text evidence="2">The sequence shown here is derived from an EMBL/GenBank/DDBJ whole genome shotgun (WGS) entry which is preliminary data.</text>
</comment>
<gene>
    <name evidence="2" type="ORF">KGF56_003682</name>
</gene>
<dbReference type="AlphaFoldDB" id="A0AAI9SVZ0"/>
<sequence length="194" mass="22288">MRNLYIIINSILFFSHFIKAQVLYKQASEPFVLAVYDSCYDSSDSDQLMNAAIQKLHHNGTKVYISNPENTTSSNTYLEGTILKNTSLKIDNIAPSENLHFLRVDSKTHRLKLCPNGESSKDFKVVHDSLYYHGSNQWSICFDEGENSSFVYHGSIKDNRKYCCYWDQEVELRTIGKFDASGSVPDYPYIQINQ</sequence>
<dbReference type="EMBL" id="JAHUZD010000125">
    <property type="protein sequence ID" value="KAI3403525.2"/>
    <property type="molecule type" value="Genomic_DNA"/>
</dbReference>
<evidence type="ECO:0000313" key="2">
    <source>
        <dbReference type="EMBL" id="KAI3403525.2"/>
    </source>
</evidence>
<organism evidence="2 3">
    <name type="scientific">Candida oxycetoniae</name>
    <dbReference type="NCBI Taxonomy" id="497107"/>
    <lineage>
        <taxon>Eukaryota</taxon>
        <taxon>Fungi</taxon>
        <taxon>Dikarya</taxon>
        <taxon>Ascomycota</taxon>
        <taxon>Saccharomycotina</taxon>
        <taxon>Pichiomycetes</taxon>
        <taxon>Debaryomycetaceae</taxon>
        <taxon>Candida/Lodderomyces clade</taxon>
        <taxon>Candida</taxon>
    </lineage>
</organism>
<feature type="signal peptide" evidence="1">
    <location>
        <begin position="1"/>
        <end position="20"/>
    </location>
</feature>
<keyword evidence="3" id="KW-1185">Reference proteome</keyword>
<reference evidence="2" key="1">
    <citation type="journal article" date="2022" name="DNA Res.">
        <title>Genome analysis of five recently described species of the CUG-Ser clade uncovers Candida theae as a new hybrid lineage with pathogenic potential in the Candida parapsilosis species complex.</title>
        <authorList>
            <person name="Mixao V."/>
            <person name="Del Olmo V."/>
            <person name="Hegedusova E."/>
            <person name="Saus E."/>
            <person name="Pryszcz L."/>
            <person name="Cillingova A."/>
            <person name="Nosek J."/>
            <person name="Gabaldon T."/>
        </authorList>
    </citation>
    <scope>NUCLEOTIDE SEQUENCE</scope>
    <source>
        <strain evidence="2">CBS 10844</strain>
    </source>
</reference>